<feature type="signal peptide" evidence="1">
    <location>
        <begin position="1"/>
        <end position="28"/>
    </location>
</feature>
<keyword evidence="1" id="KW-0732">Signal</keyword>
<reference evidence="3" key="1">
    <citation type="submission" date="2025-08" db="UniProtKB">
        <authorList>
            <consortium name="RefSeq"/>
        </authorList>
    </citation>
    <scope>IDENTIFICATION</scope>
    <source>
        <tissue evidence="3">Liver</tissue>
    </source>
</reference>
<evidence type="ECO:0000256" key="1">
    <source>
        <dbReference type="SAM" id="SignalP"/>
    </source>
</evidence>
<name>A0ABM2YF29_MESAU</name>
<evidence type="ECO:0000313" key="3">
    <source>
        <dbReference type="RefSeq" id="XP_040613399.1"/>
    </source>
</evidence>
<protein>
    <submittedName>
        <fullName evidence="3">Palmitoyl-protein thioesterase 1-like</fullName>
    </submittedName>
</protein>
<feature type="chain" id="PRO_5047477277" evidence="1">
    <location>
        <begin position="29"/>
        <end position="129"/>
    </location>
</feature>
<proteinExistence type="predicted"/>
<gene>
    <name evidence="3" type="primary">LOC121144143</name>
</gene>
<accession>A0ABM2YF29</accession>
<sequence>MVLHGSWWLLAGCLLSWELGILVHQSESRAIIVRILYDNELSYADNVMVENSVAVIYILPLERLKNLMEDMENKDLNAILQVCELLAKDSNLYQVYIDAGFFKRPQILKELVKRCPITAMKNMISVSSR</sequence>
<dbReference type="Proteomes" id="UP000886700">
    <property type="component" value="Unplaced"/>
</dbReference>
<evidence type="ECO:0000313" key="2">
    <source>
        <dbReference type="Proteomes" id="UP000886700"/>
    </source>
</evidence>
<keyword evidence="2" id="KW-1185">Reference proteome</keyword>
<organism evidence="2 3">
    <name type="scientific">Mesocricetus auratus</name>
    <name type="common">Golden hamster</name>
    <dbReference type="NCBI Taxonomy" id="10036"/>
    <lineage>
        <taxon>Eukaryota</taxon>
        <taxon>Metazoa</taxon>
        <taxon>Chordata</taxon>
        <taxon>Craniata</taxon>
        <taxon>Vertebrata</taxon>
        <taxon>Euteleostomi</taxon>
        <taxon>Mammalia</taxon>
        <taxon>Eutheria</taxon>
        <taxon>Euarchontoglires</taxon>
        <taxon>Glires</taxon>
        <taxon>Rodentia</taxon>
        <taxon>Myomorpha</taxon>
        <taxon>Muroidea</taxon>
        <taxon>Cricetidae</taxon>
        <taxon>Cricetinae</taxon>
        <taxon>Mesocricetus</taxon>
    </lineage>
</organism>
<dbReference type="GeneID" id="121144143"/>
<dbReference type="RefSeq" id="XP_040613399.1">
    <property type="nucleotide sequence ID" value="XM_040757465.1"/>
</dbReference>